<organism evidence="3 4">
    <name type="scientific">Dendrobium thyrsiflorum</name>
    <name type="common">Pinecone-like raceme dendrobium</name>
    <name type="synonym">Orchid</name>
    <dbReference type="NCBI Taxonomy" id="117978"/>
    <lineage>
        <taxon>Eukaryota</taxon>
        <taxon>Viridiplantae</taxon>
        <taxon>Streptophyta</taxon>
        <taxon>Embryophyta</taxon>
        <taxon>Tracheophyta</taxon>
        <taxon>Spermatophyta</taxon>
        <taxon>Magnoliopsida</taxon>
        <taxon>Liliopsida</taxon>
        <taxon>Asparagales</taxon>
        <taxon>Orchidaceae</taxon>
        <taxon>Epidendroideae</taxon>
        <taxon>Malaxideae</taxon>
        <taxon>Dendrobiinae</taxon>
        <taxon>Dendrobium</taxon>
    </lineage>
</organism>
<dbReference type="Proteomes" id="UP001552299">
    <property type="component" value="Unassembled WGS sequence"/>
</dbReference>
<protein>
    <submittedName>
        <fullName evidence="3">Uncharacterized protein</fullName>
    </submittedName>
</protein>
<keyword evidence="2" id="KW-1133">Transmembrane helix</keyword>
<evidence type="ECO:0000256" key="1">
    <source>
        <dbReference type="SAM" id="MobiDB-lite"/>
    </source>
</evidence>
<accession>A0ABD0UN58</accession>
<evidence type="ECO:0000313" key="3">
    <source>
        <dbReference type="EMBL" id="KAL0911653.1"/>
    </source>
</evidence>
<proteinExistence type="predicted"/>
<dbReference type="AlphaFoldDB" id="A0ABD0UN58"/>
<reference evidence="3 4" key="1">
    <citation type="journal article" date="2024" name="Plant Biotechnol. J.">
        <title>Dendrobium thyrsiflorum genome and its molecular insights into genes involved in important horticultural traits.</title>
        <authorList>
            <person name="Chen B."/>
            <person name="Wang J.Y."/>
            <person name="Zheng P.J."/>
            <person name="Li K.L."/>
            <person name="Liang Y.M."/>
            <person name="Chen X.F."/>
            <person name="Zhang C."/>
            <person name="Zhao X."/>
            <person name="He X."/>
            <person name="Zhang G.Q."/>
            <person name="Liu Z.J."/>
            <person name="Xu Q."/>
        </authorList>
    </citation>
    <scope>NUCLEOTIDE SEQUENCE [LARGE SCALE GENOMIC DNA]</scope>
    <source>
        <strain evidence="3">GZMU011</strain>
    </source>
</reference>
<gene>
    <name evidence="3" type="ORF">M5K25_019808</name>
</gene>
<keyword evidence="2" id="KW-0472">Membrane</keyword>
<name>A0ABD0UN58_DENTH</name>
<keyword evidence="2" id="KW-0812">Transmembrane</keyword>
<feature type="region of interest" description="Disordered" evidence="1">
    <location>
        <begin position="1"/>
        <end position="59"/>
    </location>
</feature>
<feature type="transmembrane region" description="Helical" evidence="2">
    <location>
        <begin position="123"/>
        <end position="142"/>
    </location>
</feature>
<dbReference type="EMBL" id="JANQDX010000015">
    <property type="protein sequence ID" value="KAL0911653.1"/>
    <property type="molecule type" value="Genomic_DNA"/>
</dbReference>
<evidence type="ECO:0000256" key="2">
    <source>
        <dbReference type="SAM" id="Phobius"/>
    </source>
</evidence>
<comment type="caution">
    <text evidence="3">The sequence shown here is derived from an EMBL/GenBank/DDBJ whole genome shotgun (WGS) entry which is preliminary data.</text>
</comment>
<keyword evidence="4" id="KW-1185">Reference proteome</keyword>
<evidence type="ECO:0000313" key="4">
    <source>
        <dbReference type="Proteomes" id="UP001552299"/>
    </source>
</evidence>
<sequence length="143" mass="16362">MERETESHRGRQKPVHLRKETSADAAGRTRRVRSHYPEGQNGRRPLRSSQAEEPMGRPLRSHIRSAIKGIGSHLHTLMDNNMCNLSTVAGFPHPIHQLEWGALQQEQVDMNDDKCVTTIVQKYPSGEILIMLMWFFIFISSAM</sequence>